<feature type="compositionally biased region" description="Basic and acidic residues" evidence="6">
    <location>
        <begin position="110"/>
        <end position="123"/>
    </location>
</feature>
<feature type="compositionally biased region" description="Gly residues" evidence="6">
    <location>
        <begin position="141"/>
        <end position="160"/>
    </location>
</feature>
<dbReference type="OMA" id="ERTKIHR"/>
<dbReference type="Proteomes" id="UP000290189">
    <property type="component" value="Unassembled WGS sequence"/>
</dbReference>
<dbReference type="InterPro" id="IPR037447">
    <property type="entry name" value="Ribosomal_eS10"/>
</dbReference>
<dbReference type="GO" id="GO:0003723">
    <property type="term" value="F:RNA binding"/>
    <property type="evidence" value="ECO:0007669"/>
    <property type="project" value="TreeGrafter"/>
</dbReference>
<dbReference type="Gene3D" id="1.10.10.10">
    <property type="entry name" value="Winged helix-like DNA-binding domain superfamily/Winged helix DNA-binding domain"/>
    <property type="match status" value="1"/>
</dbReference>
<feature type="region of interest" description="Disordered" evidence="6">
    <location>
        <begin position="96"/>
        <end position="169"/>
    </location>
</feature>
<evidence type="ECO:0000256" key="6">
    <source>
        <dbReference type="SAM" id="MobiDB-lite"/>
    </source>
</evidence>
<evidence type="ECO:0000256" key="2">
    <source>
        <dbReference type="ARBA" id="ARBA00007278"/>
    </source>
</evidence>
<keyword evidence="3" id="KW-0963">Cytoplasm</keyword>
<evidence type="ECO:0000313" key="8">
    <source>
        <dbReference type="EMBL" id="CEO98681.1"/>
    </source>
</evidence>
<name>A0A0G4IUB4_PLABS</name>
<reference evidence="8 10" key="1">
    <citation type="submission" date="2015-02" db="EMBL/GenBank/DDBJ databases">
        <authorList>
            <person name="Chooi Y.-H."/>
        </authorList>
    </citation>
    <scope>NUCLEOTIDE SEQUENCE [LARGE SCALE GENOMIC DNA]</scope>
    <source>
        <strain evidence="8">E3</strain>
    </source>
</reference>
<geneLocation type="mitochondrion" evidence="9"/>
<dbReference type="AlphaFoldDB" id="A0A0G4IUB4"/>
<comment type="similarity">
    <text evidence="2">Belongs to the eukaryotic ribosomal protein eS10 family.</text>
</comment>
<dbReference type="InterPro" id="IPR036388">
    <property type="entry name" value="WH-like_DNA-bd_sf"/>
</dbReference>
<evidence type="ECO:0000313" key="11">
    <source>
        <dbReference type="Proteomes" id="UP000290189"/>
    </source>
</evidence>
<keyword evidence="5" id="KW-0687">Ribonucleoprotein</keyword>
<feature type="domain" description="Plectin/eS10 N-terminal" evidence="7">
    <location>
        <begin position="3"/>
        <end position="95"/>
    </location>
</feature>
<reference evidence="9 11" key="2">
    <citation type="submission" date="2018-03" db="EMBL/GenBank/DDBJ databases">
        <authorList>
            <person name="Fogelqvist J."/>
        </authorList>
    </citation>
    <scope>NUCLEOTIDE SEQUENCE [LARGE SCALE GENOMIC DNA]</scope>
</reference>
<keyword evidence="9" id="KW-0496">Mitochondrion</keyword>
<organism evidence="8 10">
    <name type="scientific">Plasmodiophora brassicae</name>
    <name type="common">Clubroot disease agent</name>
    <dbReference type="NCBI Taxonomy" id="37360"/>
    <lineage>
        <taxon>Eukaryota</taxon>
        <taxon>Sar</taxon>
        <taxon>Rhizaria</taxon>
        <taxon>Endomyxa</taxon>
        <taxon>Phytomyxea</taxon>
        <taxon>Plasmodiophorida</taxon>
        <taxon>Plasmodiophoridae</taxon>
        <taxon>Plasmodiophora</taxon>
    </lineage>
</organism>
<protein>
    <recommendedName>
        <fullName evidence="7">Plectin/eS10 N-terminal domain-containing protein</fullName>
    </recommendedName>
</protein>
<evidence type="ECO:0000256" key="5">
    <source>
        <dbReference type="ARBA" id="ARBA00023274"/>
    </source>
</evidence>
<dbReference type="EMBL" id="OVEO01000015">
    <property type="protein sequence ID" value="SPR00816.1"/>
    <property type="molecule type" value="Genomic_DNA"/>
</dbReference>
<dbReference type="Pfam" id="PF03501">
    <property type="entry name" value="S10_plectin"/>
    <property type="match status" value="1"/>
</dbReference>
<evidence type="ECO:0000256" key="4">
    <source>
        <dbReference type="ARBA" id="ARBA00022980"/>
    </source>
</evidence>
<evidence type="ECO:0000313" key="10">
    <source>
        <dbReference type="Proteomes" id="UP000039324"/>
    </source>
</evidence>
<sequence>MMMPTKNRNKILSKLFLDGVMVAKKDPSLLKHPEFPDIPNLHVMKLMESMKSRGYVSEKFSWRWYYWSLTDEGIEYLREFLHLPSTIVPMTHKKTAESARPIPSGFAGADRPRGPGGDREAYRGKNVGDAPSGYQPQFGGERSGFGSGMRGGRGGFGSSRGGRFAREEQ</sequence>
<dbReference type="PANTHER" id="PTHR12146:SF0">
    <property type="entry name" value="RIBOSOMAL PROTEIN S10"/>
    <property type="match status" value="1"/>
</dbReference>
<dbReference type="EMBL" id="CDSF01000086">
    <property type="protein sequence ID" value="CEO98681.1"/>
    <property type="molecule type" value="Genomic_DNA"/>
</dbReference>
<dbReference type="GO" id="GO:0003735">
    <property type="term" value="F:structural constituent of ribosome"/>
    <property type="evidence" value="ECO:0007669"/>
    <property type="project" value="TreeGrafter"/>
</dbReference>
<keyword evidence="4" id="KW-0689">Ribosomal protein</keyword>
<comment type="subcellular location">
    <subcellularLocation>
        <location evidence="1">Cytoplasm</location>
    </subcellularLocation>
</comment>
<keyword evidence="10" id="KW-1185">Reference proteome</keyword>
<accession>A0A0G4IUB4</accession>
<dbReference type="GO" id="GO:0022627">
    <property type="term" value="C:cytosolic small ribosomal subunit"/>
    <property type="evidence" value="ECO:0007669"/>
    <property type="project" value="TreeGrafter"/>
</dbReference>
<evidence type="ECO:0000256" key="3">
    <source>
        <dbReference type="ARBA" id="ARBA00022490"/>
    </source>
</evidence>
<evidence type="ECO:0000259" key="7">
    <source>
        <dbReference type="Pfam" id="PF03501"/>
    </source>
</evidence>
<proteinExistence type="inferred from homology"/>
<dbReference type="PANTHER" id="PTHR12146">
    <property type="entry name" value="40S RIBOSOMAL PROTEIN S10"/>
    <property type="match status" value="1"/>
</dbReference>
<dbReference type="STRING" id="37360.A0A0G4IUB4"/>
<dbReference type="FunFam" id="1.10.10.10:FF:000025">
    <property type="entry name" value="40S ribosomal protein S10"/>
    <property type="match status" value="1"/>
</dbReference>
<evidence type="ECO:0000313" key="9">
    <source>
        <dbReference type="EMBL" id="SPR00816.1"/>
    </source>
</evidence>
<dbReference type="OrthoDB" id="5211809at2759"/>
<evidence type="ECO:0000256" key="1">
    <source>
        <dbReference type="ARBA" id="ARBA00004496"/>
    </source>
</evidence>
<gene>
    <name evidence="8" type="ORF">PBRA_006795</name>
    <name evidence="9" type="ORF">PLBR_LOCUS8031</name>
</gene>
<dbReference type="InterPro" id="IPR005326">
    <property type="entry name" value="Plectin_eS10_N"/>
</dbReference>
<dbReference type="Proteomes" id="UP000039324">
    <property type="component" value="Unassembled WGS sequence"/>
</dbReference>